<reference evidence="2" key="1">
    <citation type="journal article" date="2019" name="Int. J. Syst. Evol. Microbiol.">
        <title>The Global Catalogue of Microorganisms (GCM) 10K type strain sequencing project: providing services to taxonomists for standard genome sequencing and annotation.</title>
        <authorList>
            <consortium name="The Broad Institute Genomics Platform"/>
            <consortium name="The Broad Institute Genome Sequencing Center for Infectious Disease"/>
            <person name="Wu L."/>
            <person name="Ma J."/>
        </authorList>
    </citation>
    <scope>NUCLEOTIDE SEQUENCE [LARGE SCALE GENOMIC DNA]</scope>
    <source>
        <strain evidence="2">JCM 31486</strain>
    </source>
</reference>
<evidence type="ECO:0000313" key="2">
    <source>
        <dbReference type="Proteomes" id="UP001597045"/>
    </source>
</evidence>
<sequence>MDKHLASTLADAVYQRLTYLDKLVANGDVSSKAALADTEIYRLTVAWRRLLGQHQPDKHGRCPQCSGWWLRRRHPCSVWTTAHKHLIVADAQSSSGLARYASPASQPPRG</sequence>
<accession>A0ABW3M5H1</accession>
<comment type="caution">
    <text evidence="1">The sequence shown here is derived from an EMBL/GenBank/DDBJ whole genome shotgun (WGS) entry which is preliminary data.</text>
</comment>
<gene>
    <name evidence="1" type="ORF">ACFQ1S_05645</name>
</gene>
<dbReference type="Proteomes" id="UP001597045">
    <property type="component" value="Unassembled WGS sequence"/>
</dbReference>
<dbReference type="EMBL" id="JBHTIS010000209">
    <property type="protein sequence ID" value="MFD1045110.1"/>
    <property type="molecule type" value="Genomic_DNA"/>
</dbReference>
<name>A0ABW3M5H1_9PSEU</name>
<keyword evidence="2" id="KW-1185">Reference proteome</keyword>
<proteinExistence type="predicted"/>
<evidence type="ECO:0000313" key="1">
    <source>
        <dbReference type="EMBL" id="MFD1045110.1"/>
    </source>
</evidence>
<organism evidence="1 2">
    <name type="scientific">Kibdelosporangium lantanae</name>
    <dbReference type="NCBI Taxonomy" id="1497396"/>
    <lineage>
        <taxon>Bacteria</taxon>
        <taxon>Bacillati</taxon>
        <taxon>Actinomycetota</taxon>
        <taxon>Actinomycetes</taxon>
        <taxon>Pseudonocardiales</taxon>
        <taxon>Pseudonocardiaceae</taxon>
        <taxon>Kibdelosporangium</taxon>
    </lineage>
</organism>
<protein>
    <submittedName>
        <fullName evidence="1">Uncharacterized protein</fullName>
    </submittedName>
</protein>